<protein>
    <submittedName>
        <fullName evidence="2">Uncharacterized protein</fullName>
    </submittedName>
</protein>
<sequence>MSLLTYPSPTPPKRDVGLLIQRNLIQPKLNRGYLAFDKCTLLSSQGSDAPTTQSHNQARRATSLSYPPRSACQIDALTGSEIRCAVEMNRRRGGPPILDAGVQVSQVKEVGGGSPLEGGEALGLSASLWGEQVITYAGSRHRANPARFPGVSRSFPACSRENGTGRPWGPYRAGWVRLSRSRPRIPRGDASAAAGHAEGPPPDRQGPFTRHTQMALTSSGMPGPNVVDTAPFWM</sequence>
<accession>A0A7W9CAU1</accession>
<gene>
    <name evidence="2" type="ORF">HD600_000595</name>
</gene>
<reference evidence="2 3" key="1">
    <citation type="submission" date="2020-08" db="EMBL/GenBank/DDBJ databases">
        <title>Sequencing the genomes of 1000 actinobacteria strains.</title>
        <authorList>
            <person name="Klenk H.-P."/>
        </authorList>
    </citation>
    <scope>NUCLEOTIDE SEQUENCE [LARGE SCALE GENOMIC DNA]</scope>
    <source>
        <strain evidence="2 3">DSM 24823</strain>
    </source>
</reference>
<keyword evidence="3" id="KW-1185">Reference proteome</keyword>
<evidence type="ECO:0000313" key="2">
    <source>
        <dbReference type="EMBL" id="MBB5742098.1"/>
    </source>
</evidence>
<feature type="compositionally biased region" description="Polar residues" evidence="1">
    <location>
        <begin position="45"/>
        <end position="65"/>
    </location>
</feature>
<organism evidence="2 3">
    <name type="scientific">Microbacterium ginsengiterrae</name>
    <dbReference type="NCBI Taxonomy" id="546115"/>
    <lineage>
        <taxon>Bacteria</taxon>
        <taxon>Bacillati</taxon>
        <taxon>Actinomycetota</taxon>
        <taxon>Actinomycetes</taxon>
        <taxon>Micrococcales</taxon>
        <taxon>Microbacteriaceae</taxon>
        <taxon>Microbacterium</taxon>
    </lineage>
</organism>
<feature type="region of interest" description="Disordered" evidence="1">
    <location>
        <begin position="45"/>
        <end position="66"/>
    </location>
</feature>
<feature type="region of interest" description="Disordered" evidence="1">
    <location>
        <begin position="182"/>
        <end position="234"/>
    </location>
</feature>
<dbReference type="AlphaFoldDB" id="A0A7W9CAU1"/>
<evidence type="ECO:0000256" key="1">
    <source>
        <dbReference type="SAM" id="MobiDB-lite"/>
    </source>
</evidence>
<name>A0A7W9CAU1_9MICO</name>
<dbReference type="Proteomes" id="UP000517712">
    <property type="component" value="Unassembled WGS sequence"/>
</dbReference>
<proteinExistence type="predicted"/>
<evidence type="ECO:0000313" key="3">
    <source>
        <dbReference type="Proteomes" id="UP000517712"/>
    </source>
</evidence>
<dbReference type="EMBL" id="JACHMU010000001">
    <property type="protein sequence ID" value="MBB5742098.1"/>
    <property type="molecule type" value="Genomic_DNA"/>
</dbReference>
<comment type="caution">
    <text evidence="2">The sequence shown here is derived from an EMBL/GenBank/DDBJ whole genome shotgun (WGS) entry which is preliminary data.</text>
</comment>
<feature type="compositionally biased region" description="Polar residues" evidence="1">
    <location>
        <begin position="210"/>
        <end position="220"/>
    </location>
</feature>